<feature type="signal peptide" evidence="10">
    <location>
        <begin position="1"/>
        <end position="26"/>
    </location>
</feature>
<feature type="region of interest" description="Disordered" evidence="9">
    <location>
        <begin position="1420"/>
        <end position="1442"/>
    </location>
</feature>
<proteinExistence type="predicted"/>
<feature type="domain" description="VWFA" evidence="11">
    <location>
        <begin position="1048"/>
        <end position="1220"/>
    </location>
</feature>
<dbReference type="GO" id="GO:0007155">
    <property type="term" value="P:cell adhesion"/>
    <property type="evidence" value="ECO:0007669"/>
    <property type="project" value="UniProtKB-KW"/>
</dbReference>
<dbReference type="Proteomes" id="UP000695023">
    <property type="component" value="Unplaced"/>
</dbReference>
<feature type="domain" description="VWFA" evidence="11">
    <location>
        <begin position="1436"/>
        <end position="1514"/>
    </location>
</feature>
<evidence type="ECO:0000256" key="3">
    <source>
        <dbReference type="ARBA" id="ARBA00022530"/>
    </source>
</evidence>
<gene>
    <name evidence="13" type="primary">LOC102195324</name>
</gene>
<dbReference type="FunFam" id="3.40.50.410:FF:000001">
    <property type="entry name" value="Collagen, type XII, alpha 1"/>
    <property type="match status" value="1"/>
</dbReference>
<evidence type="ECO:0000256" key="4">
    <source>
        <dbReference type="ARBA" id="ARBA00022729"/>
    </source>
</evidence>
<dbReference type="SUPFAM" id="SSF53300">
    <property type="entry name" value="vWA-like"/>
    <property type="match status" value="10"/>
</dbReference>
<dbReference type="SMART" id="SM00327">
    <property type="entry name" value="VWA"/>
    <property type="match status" value="9"/>
</dbReference>
<organism evidence="12 13">
    <name type="scientific">Pundamilia nyererei</name>
    <dbReference type="NCBI Taxonomy" id="303518"/>
    <lineage>
        <taxon>Eukaryota</taxon>
        <taxon>Metazoa</taxon>
        <taxon>Chordata</taxon>
        <taxon>Craniata</taxon>
        <taxon>Vertebrata</taxon>
        <taxon>Euteleostomi</taxon>
        <taxon>Actinopterygii</taxon>
        <taxon>Neopterygii</taxon>
        <taxon>Teleostei</taxon>
        <taxon>Neoteleostei</taxon>
        <taxon>Acanthomorphata</taxon>
        <taxon>Ovalentaria</taxon>
        <taxon>Cichlomorphae</taxon>
        <taxon>Cichliformes</taxon>
        <taxon>Cichlidae</taxon>
        <taxon>African cichlids</taxon>
        <taxon>Pseudocrenilabrinae</taxon>
        <taxon>Haplochromini</taxon>
        <taxon>Pundamilia</taxon>
    </lineage>
</organism>
<accession>A0A9Y3RDH2</accession>
<dbReference type="GO" id="GO:0005615">
    <property type="term" value="C:extracellular space"/>
    <property type="evidence" value="ECO:0007669"/>
    <property type="project" value="TreeGrafter"/>
</dbReference>
<dbReference type="PRINTS" id="PR00453">
    <property type="entry name" value="VWFADOMAIN"/>
</dbReference>
<keyword evidence="8" id="KW-0325">Glycoprotein</keyword>
<evidence type="ECO:0000256" key="6">
    <source>
        <dbReference type="ARBA" id="ARBA00022889"/>
    </source>
</evidence>
<keyword evidence="4 10" id="KW-0732">Signal</keyword>
<feature type="domain" description="VWFA" evidence="11">
    <location>
        <begin position="1537"/>
        <end position="1709"/>
    </location>
</feature>
<evidence type="ECO:0000259" key="11">
    <source>
        <dbReference type="PROSITE" id="PS50234"/>
    </source>
</evidence>
<evidence type="ECO:0000256" key="2">
    <source>
        <dbReference type="ARBA" id="ARBA00022525"/>
    </source>
</evidence>
<sequence length="1842" mass="201358">MRSHHLLPLRALLVVLLAGLLPKLDAQEDEDCAQGLAADMYFLVDSSWSMGQENFEHVRHFLYTLIQSLHQVGGERFKFALVQYNSRPHTEFQLNSYKTAQGVLAHIKAMSYRGGGTRTGLGLDFLIHTHLTAASGSRAADGVAQVVVVLTDGRSQDDVAEPAQVLRMAGVEMFAVGVQDAVDWELREMASQPQSTHVFSVDTFPALQSIIQDLVVGLCDAVTQSGGFPVANEAPVAGGGTAQDTADLVLLIDGSQNIGAANFPYVRELVLRIIERLDVGRDTVRVALILYNSSPVIKFYLNSFYSKSSLLDAVKALTYTGGDESNLGAALEEVAESLLSETSGGRADEGVPQMLVVITAGPSTDDTGAGDRALKRASVITFGVAIGDTATADLETIATDISFVQSASDVREVANIGDQLLPLINGVIQRTILVQNEFTEVIQSKTVGNRDIIFLIDGTMGPANINNVRNFIREFVESMPIGPDQVQVGIAQFSASPRVEMDLNTHGTKEKIISALSTIKPRSAQVVNIGAALNFVRERMLQPEKGSRIQQGVPQLVMLLSSKRSSDSVEEPASALRELGVLTLAAGAKAADEQQLKQIAISDDAVFYDKDIRPLIRTKKEKMISALSTLAGGVPTTTVTEETIVETTKMVRDIVFLVDGSNYVGSSNLPYVRDFMINTINQLDVGPDRVQVGLLQFADRPKIEFYLNNYRTREEVVEKISQLRLTGGSAVNTGAAMNYALDNMFHSSRGSRRRQGVQQVLVLITGGPPQDQVRSVADRLALAGVLTFTVSSGQADEAQLQSVAFVPTLAFHARSFSGLPGLAEQIMPELVTVVGDTDVAVFQEETVVGAERDVAFLIDGTDRVQADFAYIKDFIIKVIEPLDIGDDKVRVSVVQHSERPTLSFYLNTYKTKDEVIRAVQGLRVTGGRSLNTGSALRFMKDTILSGSYGGRAAQNVPQFLIVLTGGQSTDNVREPAGALKTDGVVPFGVGVKDADPKQIEAISHNPSFAFNVKEFSELSTIPQRLNNYVSLPREELEVVLQQVDTRRDIVFLLDGSDDSRNGLPAIREFVRRMVEELDVGEDKVRVGVILYSDDASIYFNLITHRSKKAIIYAVRSLRHKGGKSRNTGAALQFVQDHVFTTSSGSRHLEGVPQILFLLTGGKSKDDVSRAAFGLKQIGVISFAIGMKNAGQEELQKIAFSSRYVFNLPFFAEILSIQPDLVAFVQTEISAKPATVVESPQRDIVFLLDGSDNTQSDFPAIRSFVEQMVETLTVDENRDRISVVQYSGDPQTHFNLNTYMAKQDVLGAIQRLNHKGGISLNTGVALDYVRKNAFAESSGSRHQQGVPQILILLSDGRSQDDVASAAAALKQEKIVPVCVGTSNANILELQMIAHDPSYAFSITQFDDIERMNDQLVSLLKRIPRQQPRQKSQSPLASSGSRHQQGVPQILILLIGGRSSDDVRNAAENLNEMGVTTFVVGIDHADTLEIQSIAQKSDRAFHAADINNLSDIEQLIISTMKEIKNPAIKPPSHDPNGRDIVFLLDGSDDSQQKFPDIIDFVKRITKHLNVDINKDRMAVVQYSDTAEINFNLSRYSTKNDILKAINGLRHKGGYPHNIGAALQYLKEHVYTPMSGSRHQEGIPQILILLIGGRSADDIRTPARMMKQIGAISVVIGTSDADTLELQTIAHEPKYALPVAEYGQLPSVQEDVLTLIREALHHVEQIAPTAGLDSKKNDVVFLIDGSYDSLNGFEEIRSFIEKTVESLNLGNDRDQVAVVQYSRDATVNFYLNSYSSKNDVLNSIRTMRHKFGRPLNIGKALEFVRDNVFSASVGGRRADLVPQYL</sequence>
<feature type="domain" description="VWFA" evidence="11">
    <location>
        <begin position="1242"/>
        <end position="1414"/>
    </location>
</feature>
<protein>
    <submittedName>
        <fullName evidence="13">Collagen alpha-3(VI) chain-like</fullName>
    </submittedName>
</protein>
<keyword evidence="7" id="KW-0176">Collagen</keyword>
<evidence type="ECO:0000256" key="10">
    <source>
        <dbReference type="SAM" id="SignalP"/>
    </source>
</evidence>
<feature type="chain" id="PRO_5041442159" evidence="10">
    <location>
        <begin position="27"/>
        <end position="1842"/>
    </location>
</feature>
<dbReference type="PROSITE" id="PS50234">
    <property type="entry name" value="VWFA"/>
    <property type="match status" value="10"/>
</dbReference>
<dbReference type="Gene3D" id="3.40.50.410">
    <property type="entry name" value="von Willebrand factor, type A domain"/>
    <property type="match status" value="10"/>
</dbReference>
<evidence type="ECO:0000256" key="8">
    <source>
        <dbReference type="ARBA" id="ARBA00023180"/>
    </source>
</evidence>
<dbReference type="PANTHER" id="PTHR24020">
    <property type="entry name" value="COLLAGEN ALPHA"/>
    <property type="match status" value="1"/>
</dbReference>
<comment type="subcellular location">
    <subcellularLocation>
        <location evidence="1">Secreted</location>
        <location evidence="1">Extracellular space</location>
        <location evidence="1">Extracellular matrix</location>
    </subcellularLocation>
</comment>
<feature type="non-terminal residue" evidence="13">
    <location>
        <position position="1842"/>
    </location>
</feature>
<keyword evidence="2" id="KW-0964">Secreted</keyword>
<feature type="compositionally biased region" description="Low complexity" evidence="9">
    <location>
        <begin position="1420"/>
        <end position="1434"/>
    </location>
</feature>
<dbReference type="GO" id="GO:0005581">
    <property type="term" value="C:collagen trimer"/>
    <property type="evidence" value="ECO:0007669"/>
    <property type="project" value="UniProtKB-KW"/>
</dbReference>
<name>A0A9Y3RDH2_9CICH</name>
<dbReference type="FunFam" id="3.40.50.410:FF:000003">
    <property type="entry name" value="Collagen type VI alpha 3 chain"/>
    <property type="match status" value="7"/>
</dbReference>
<evidence type="ECO:0000313" key="13">
    <source>
        <dbReference type="RefSeq" id="XP_005736960.2"/>
    </source>
</evidence>
<evidence type="ECO:0000313" key="12">
    <source>
        <dbReference type="Proteomes" id="UP000695023"/>
    </source>
</evidence>
<feature type="domain" description="VWFA" evidence="11">
    <location>
        <begin position="39"/>
        <end position="214"/>
    </location>
</feature>
<keyword evidence="12" id="KW-1185">Reference proteome</keyword>
<feature type="domain" description="VWFA" evidence="11">
    <location>
        <begin position="247"/>
        <end position="420"/>
    </location>
</feature>
<keyword evidence="5" id="KW-0677">Repeat</keyword>
<dbReference type="PANTHER" id="PTHR24020:SF86">
    <property type="entry name" value="COLLAGEN, TYPE VI, ALPHA 4"/>
    <property type="match status" value="1"/>
</dbReference>
<dbReference type="InterPro" id="IPR002035">
    <property type="entry name" value="VWF_A"/>
</dbReference>
<keyword evidence="6" id="KW-0130">Cell adhesion</keyword>
<dbReference type="RefSeq" id="XP_005736960.2">
    <property type="nucleotide sequence ID" value="XM_005736903.2"/>
</dbReference>
<evidence type="ECO:0000256" key="5">
    <source>
        <dbReference type="ARBA" id="ARBA00022737"/>
    </source>
</evidence>
<dbReference type="Pfam" id="PF00092">
    <property type="entry name" value="VWA"/>
    <property type="match status" value="10"/>
</dbReference>
<feature type="domain" description="VWFA" evidence="11">
    <location>
        <begin position="1735"/>
        <end position="1842"/>
    </location>
</feature>
<keyword evidence="3" id="KW-0272">Extracellular matrix</keyword>
<evidence type="ECO:0000256" key="7">
    <source>
        <dbReference type="ARBA" id="ARBA00023119"/>
    </source>
</evidence>
<reference evidence="13" key="1">
    <citation type="submission" date="2025-08" db="UniProtKB">
        <authorList>
            <consortium name="RefSeq"/>
        </authorList>
    </citation>
    <scope>IDENTIFICATION</scope>
</reference>
<feature type="domain" description="VWFA" evidence="11">
    <location>
        <begin position="853"/>
        <end position="1025"/>
    </location>
</feature>
<feature type="domain" description="VWFA" evidence="11">
    <location>
        <begin position="451"/>
        <end position="627"/>
    </location>
</feature>
<feature type="domain" description="VWFA" evidence="11">
    <location>
        <begin position="653"/>
        <end position="826"/>
    </location>
</feature>
<dbReference type="InterPro" id="IPR050525">
    <property type="entry name" value="ECM_Assembly_Org"/>
</dbReference>
<dbReference type="GeneID" id="102195324"/>
<dbReference type="InterPro" id="IPR036465">
    <property type="entry name" value="vWFA_dom_sf"/>
</dbReference>
<evidence type="ECO:0000256" key="1">
    <source>
        <dbReference type="ARBA" id="ARBA00004498"/>
    </source>
</evidence>
<evidence type="ECO:0000256" key="9">
    <source>
        <dbReference type="SAM" id="MobiDB-lite"/>
    </source>
</evidence>